<evidence type="ECO:0000256" key="1">
    <source>
        <dbReference type="SAM" id="MobiDB-lite"/>
    </source>
</evidence>
<dbReference type="EMBL" id="HBEV01006161">
    <property type="protein sequence ID" value="CAD8584882.1"/>
    <property type="molecule type" value="Transcribed_RNA"/>
</dbReference>
<feature type="compositionally biased region" description="Basic and acidic residues" evidence="1">
    <location>
        <begin position="265"/>
        <end position="349"/>
    </location>
</feature>
<feature type="compositionally biased region" description="Polar residues" evidence="1">
    <location>
        <begin position="181"/>
        <end position="201"/>
    </location>
</feature>
<reference evidence="3" key="1">
    <citation type="submission" date="2021-01" db="EMBL/GenBank/DDBJ databases">
        <authorList>
            <person name="Corre E."/>
            <person name="Pelletier E."/>
            <person name="Niang G."/>
            <person name="Scheremetjew M."/>
            <person name="Finn R."/>
            <person name="Kale V."/>
            <person name="Holt S."/>
            <person name="Cochrane G."/>
            <person name="Meng A."/>
            <person name="Brown T."/>
            <person name="Cohen L."/>
        </authorList>
    </citation>
    <scope>NUCLEOTIDE SEQUENCE</scope>
    <source>
        <strain evidence="3">CCMP494</strain>
    </source>
</reference>
<feature type="compositionally biased region" description="Basic residues" evidence="1">
    <location>
        <begin position="165"/>
        <end position="177"/>
    </location>
</feature>
<feature type="region of interest" description="Disordered" evidence="1">
    <location>
        <begin position="265"/>
        <end position="366"/>
    </location>
</feature>
<accession>A0A7S0KKM4</accession>
<evidence type="ECO:0000259" key="2">
    <source>
        <dbReference type="Pfam" id="PF23553"/>
    </source>
</evidence>
<feature type="compositionally biased region" description="Low complexity" evidence="1">
    <location>
        <begin position="217"/>
        <end position="231"/>
    </location>
</feature>
<protein>
    <recommendedName>
        <fullName evidence="2">NELF-A N-terminal domain-containing protein</fullName>
    </recommendedName>
</protein>
<sequence length="366" mass="40958">MGVSAGSTLLDKNVERLLSEPWGAALAGVQYNKEVLGSLCEQFSRLEPQARRGALQGTLFMRKGQRDSLKEEVRTLVDLATNDKDQWVSLIARALGGLRERFDLQQLQQDVPAVADAVASIRDKIQVDGTPDNYRPMEEMYLSPRLLAAAGAPLCEASAPTHGHFTPRARREPKKRFAGTATASVAPKTTVQASRPASTSMFAPPSRKPATSFFRDSGPSSKKTGAASAKSFLSKSRDTGTKTMMIDVNEAAALGQVMGEDLNRAQRELEKREEQEAREQAREREREEREQKKKLEQEQKKLRIQKMMEEREQKKKLELERKRAREEELAKRKSDAKRPRTEAPSREEVSTPSPHESDPMPIHGVI</sequence>
<dbReference type="AlphaFoldDB" id="A0A7S0KKM4"/>
<dbReference type="InterPro" id="IPR056557">
    <property type="entry name" value="NELF-A_N"/>
</dbReference>
<gene>
    <name evidence="3" type="ORF">MSP1404_LOCUS4720</name>
</gene>
<evidence type="ECO:0000313" key="3">
    <source>
        <dbReference type="EMBL" id="CAD8584882.1"/>
    </source>
</evidence>
<dbReference type="Pfam" id="PF23553">
    <property type="entry name" value="NELF-A_N"/>
    <property type="match status" value="1"/>
</dbReference>
<feature type="domain" description="NELF-A N-terminal" evidence="2">
    <location>
        <begin position="21"/>
        <end position="142"/>
    </location>
</feature>
<name>A0A7S0KKM4_MICPS</name>
<feature type="region of interest" description="Disordered" evidence="1">
    <location>
        <begin position="159"/>
        <end position="235"/>
    </location>
</feature>
<proteinExistence type="predicted"/>
<organism evidence="3">
    <name type="scientific">Micromonas pusilla</name>
    <name type="common">Picoplanktonic green alga</name>
    <name type="synonym">Chromulina pusilla</name>
    <dbReference type="NCBI Taxonomy" id="38833"/>
    <lineage>
        <taxon>Eukaryota</taxon>
        <taxon>Viridiplantae</taxon>
        <taxon>Chlorophyta</taxon>
        <taxon>Mamiellophyceae</taxon>
        <taxon>Mamiellales</taxon>
        <taxon>Mamiellaceae</taxon>
        <taxon>Micromonas</taxon>
    </lineage>
</organism>